<dbReference type="GeneID" id="81356470"/>
<evidence type="ECO:0000313" key="4">
    <source>
        <dbReference type="Proteomes" id="UP001149074"/>
    </source>
</evidence>
<dbReference type="RefSeq" id="XP_056473650.1">
    <property type="nucleotide sequence ID" value="XM_056617491.1"/>
</dbReference>
<dbReference type="Pfam" id="PF00004">
    <property type="entry name" value="AAA"/>
    <property type="match status" value="1"/>
</dbReference>
<evidence type="ECO:0000256" key="1">
    <source>
        <dbReference type="SAM" id="MobiDB-lite"/>
    </source>
</evidence>
<feature type="compositionally biased region" description="Basic residues" evidence="1">
    <location>
        <begin position="498"/>
        <end position="514"/>
    </location>
</feature>
<feature type="compositionally biased region" description="Basic residues" evidence="1">
    <location>
        <begin position="87"/>
        <end position="98"/>
    </location>
</feature>
<feature type="compositionally biased region" description="Polar residues" evidence="1">
    <location>
        <begin position="21"/>
        <end position="37"/>
    </location>
</feature>
<reference evidence="3" key="1">
    <citation type="submission" date="2022-11" db="EMBL/GenBank/DDBJ databases">
        <authorList>
            <person name="Petersen C."/>
        </authorList>
    </citation>
    <scope>NUCLEOTIDE SEQUENCE</scope>
    <source>
        <strain evidence="3">IBT 30761</strain>
    </source>
</reference>
<dbReference type="Gene3D" id="3.40.50.300">
    <property type="entry name" value="P-loop containing nucleotide triphosphate hydrolases"/>
    <property type="match status" value="1"/>
</dbReference>
<name>A0A9W9K9Y1_9EURO</name>
<feature type="region of interest" description="Disordered" evidence="1">
    <location>
        <begin position="633"/>
        <end position="692"/>
    </location>
</feature>
<dbReference type="SMART" id="SM00382">
    <property type="entry name" value="AAA"/>
    <property type="match status" value="1"/>
</dbReference>
<proteinExistence type="predicted"/>
<feature type="region of interest" description="Disordered" evidence="1">
    <location>
        <begin position="1"/>
        <end position="203"/>
    </location>
</feature>
<feature type="region of interest" description="Disordered" evidence="1">
    <location>
        <begin position="244"/>
        <end position="294"/>
    </location>
</feature>
<dbReference type="GO" id="GO:0016887">
    <property type="term" value="F:ATP hydrolysis activity"/>
    <property type="evidence" value="ECO:0007669"/>
    <property type="project" value="InterPro"/>
</dbReference>
<dbReference type="AlphaFoldDB" id="A0A9W9K9Y1"/>
<dbReference type="InterPro" id="IPR003593">
    <property type="entry name" value="AAA+_ATPase"/>
</dbReference>
<dbReference type="InterPro" id="IPR003959">
    <property type="entry name" value="ATPase_AAA_core"/>
</dbReference>
<feature type="compositionally biased region" description="Polar residues" evidence="1">
    <location>
        <begin position="61"/>
        <end position="76"/>
    </location>
</feature>
<dbReference type="InterPro" id="IPR027417">
    <property type="entry name" value="P-loop_NTPase"/>
</dbReference>
<dbReference type="PANTHER" id="PTHR23389:SF21">
    <property type="entry name" value="ATPASE FAMILY AAA DOMAIN-CONTAINING PROTEIN 5"/>
    <property type="match status" value="1"/>
</dbReference>
<organism evidence="3 4">
    <name type="scientific">Penicillium argentinense</name>
    <dbReference type="NCBI Taxonomy" id="1131581"/>
    <lineage>
        <taxon>Eukaryota</taxon>
        <taxon>Fungi</taxon>
        <taxon>Dikarya</taxon>
        <taxon>Ascomycota</taxon>
        <taxon>Pezizomycotina</taxon>
        <taxon>Eurotiomycetes</taxon>
        <taxon>Eurotiomycetidae</taxon>
        <taxon>Eurotiales</taxon>
        <taxon>Aspergillaceae</taxon>
        <taxon>Penicillium</taxon>
    </lineage>
</organism>
<feature type="domain" description="AAA+ ATPase" evidence="2">
    <location>
        <begin position="574"/>
        <end position="760"/>
    </location>
</feature>
<dbReference type="GO" id="GO:0003677">
    <property type="term" value="F:DNA binding"/>
    <property type="evidence" value="ECO:0007669"/>
    <property type="project" value="TreeGrafter"/>
</dbReference>
<feature type="compositionally biased region" description="Polar residues" evidence="1">
    <location>
        <begin position="130"/>
        <end position="143"/>
    </location>
</feature>
<evidence type="ECO:0000259" key="2">
    <source>
        <dbReference type="SMART" id="SM00382"/>
    </source>
</evidence>
<reference evidence="3" key="2">
    <citation type="journal article" date="2023" name="IMA Fungus">
        <title>Comparative genomic study of the Penicillium genus elucidates a diverse pangenome and 15 lateral gene transfer events.</title>
        <authorList>
            <person name="Petersen C."/>
            <person name="Sorensen T."/>
            <person name="Nielsen M.R."/>
            <person name="Sondergaard T.E."/>
            <person name="Sorensen J.L."/>
            <person name="Fitzpatrick D.A."/>
            <person name="Frisvad J.C."/>
            <person name="Nielsen K.L."/>
        </authorList>
    </citation>
    <scope>NUCLEOTIDE SEQUENCE</scope>
    <source>
        <strain evidence="3">IBT 30761</strain>
    </source>
</reference>
<dbReference type="OrthoDB" id="9996895at2759"/>
<accession>A0A9W9K9Y1</accession>
<sequence length="1167" mass="129786">MGHGQQQAVHPFFRQEFGVSAQPTPSLSGKATVSSANDALGPEAAPSGNHSFPSRLLPGKSPTSGPGQQDTNTAELSSAEEDPNTDRRKRRRTEKHKQPHGDIPIKTGLASWLGKDLSTSVASAEDEHVPTTTSTGAPDQCSSGPDLKREAQPEGESDKKRKTLKLNSNGRLLSSPPATAAENTTQKRPGGKRGRPLRNESKLAILKYSVSGDRNIGRMIDGILSGQTTHKPAPASRAIDVAPKENKPAKPTHPFFLKKPTQGIQPEKGSGAQAETERVTSNPTTTPAPPISSVPKRELRAFGSFPSTFGRRTTNFPELLDPLWPPQDLVHIKSIDPPQQTYDSTLKSLEEDQKKSKLPVITVNDDENAFLVSTLRARQAAALSACEGSNPRPTLRIPGRHVASGRVLQTAIDSQMSWATNPRLAGNSSIPLISNLRESLLSSFSAFDCGKYEPQLWTHKYAPRKAEDVLQNGREAHVLRDWLRHHKITAVDTGKLSRSTKSKSKSEKKRKKGRKQADKLDGFIVSSEEEASEMDNLSGSDDELAGDVTVSGQKTVIRTGDLASSGSHGERNRFTNAILLSGPPGVGKTASVYAVAKELDFEVFEINPGSRRSARDMLEKVGDMTRNHLVHLLNESDDTPKPRESGAQADEAKQDKLLSFFKGKPSSDLRPPADTNSANSTPRTDTDEKRAREQKQSLILLEEADLLFDEDKQFWTGVMALISQSRRPIVITCNDESLIPLQGMSLYAILRYQKPLRDLAIDYLLLIAANEGHVLKRDATSKLFDASGMDIRRSLLDLNFWCQMGVGSSKAGLDWILPCWPPEVNRDDNGDRVRVLSLNTYEPYMGWYNRDLFLGEESWEKETEALKNTFHWWRLGIQDSEDAAGFSEPESVPFDKFRAQSKIEQLELLDREMDYLDMRSSLDVLSTRCPQDMFNDVIDISAPPIPESHRSNYVEAYPLLQANLQPEYPALSETLCLTFAALLSKVFRTRSDNMESTCATQMFNGWRQHAARRQIFPSKLPGFQKVFEPLMRQYSYANTRSALSFDSSISPITEDIAPYVRSIMVFDGRLKQYRDYLSALMSREYTQGEKRKRTTRASRAALEGGDKASVRKERWFPDDTNYFLVQGTGMPEWQAILFQLGHFHVQPVIEPSTDSNLNALEVELQES</sequence>
<dbReference type="GO" id="GO:0005634">
    <property type="term" value="C:nucleus"/>
    <property type="evidence" value="ECO:0007669"/>
    <property type="project" value="TreeGrafter"/>
</dbReference>
<comment type="caution">
    <text evidence="3">The sequence shown here is derived from an EMBL/GenBank/DDBJ whole genome shotgun (WGS) entry which is preliminary data.</text>
</comment>
<protein>
    <recommendedName>
        <fullName evidence="2">AAA+ ATPase domain-containing protein</fullName>
    </recommendedName>
</protein>
<keyword evidence="4" id="KW-1185">Reference proteome</keyword>
<dbReference type="GO" id="GO:0005524">
    <property type="term" value="F:ATP binding"/>
    <property type="evidence" value="ECO:0007669"/>
    <property type="project" value="InterPro"/>
</dbReference>
<feature type="region of interest" description="Disordered" evidence="1">
    <location>
        <begin position="493"/>
        <end position="522"/>
    </location>
</feature>
<dbReference type="PANTHER" id="PTHR23389">
    <property type="entry name" value="CHROMOSOME TRANSMISSION FIDELITY FACTOR 18"/>
    <property type="match status" value="1"/>
</dbReference>
<dbReference type="Proteomes" id="UP001149074">
    <property type="component" value="Unassembled WGS sequence"/>
</dbReference>
<gene>
    <name evidence="3" type="ORF">N7532_004997</name>
</gene>
<dbReference type="SUPFAM" id="SSF52540">
    <property type="entry name" value="P-loop containing nucleoside triphosphate hydrolases"/>
    <property type="match status" value="1"/>
</dbReference>
<feature type="compositionally biased region" description="Basic and acidic residues" evidence="1">
    <location>
        <begin position="146"/>
        <end position="159"/>
    </location>
</feature>
<dbReference type="EMBL" id="JAPQKI010000005">
    <property type="protein sequence ID" value="KAJ5097996.1"/>
    <property type="molecule type" value="Genomic_DNA"/>
</dbReference>
<dbReference type="CDD" id="cd00009">
    <property type="entry name" value="AAA"/>
    <property type="match status" value="1"/>
</dbReference>
<evidence type="ECO:0000313" key="3">
    <source>
        <dbReference type="EMBL" id="KAJ5097996.1"/>
    </source>
</evidence>
<feature type="compositionally biased region" description="Polar residues" evidence="1">
    <location>
        <begin position="674"/>
        <end position="683"/>
    </location>
</feature>
<feature type="compositionally biased region" description="Basic and acidic residues" evidence="1">
    <location>
        <begin position="638"/>
        <end position="656"/>
    </location>
</feature>